<reference evidence="1" key="1">
    <citation type="submission" date="2021-08" db="EMBL/GenBank/DDBJ databases">
        <title>The first chromosome-level gecko genome reveals the dynamic sex chromosomes of Neotropical dwarf geckos (Sphaerodactylidae: Sphaerodactylus).</title>
        <authorList>
            <person name="Pinto B.J."/>
            <person name="Keating S.E."/>
            <person name="Gamble T."/>
        </authorList>
    </citation>
    <scope>NUCLEOTIDE SEQUENCE</scope>
    <source>
        <strain evidence="1">TG3544</strain>
    </source>
</reference>
<evidence type="ECO:0000313" key="1">
    <source>
        <dbReference type="EMBL" id="KAH7999988.1"/>
    </source>
</evidence>
<proteinExistence type="predicted"/>
<sequence>MLRGMLLENGLQTFVALACGLVAAVAIWKWVVHRGVQRKMEEARQWRDRSQKQMERVVLKFKQKNPGVQMESILSLPLVKLAEKLQHESLSPESVLYAYISQALKVTQEVNCVTDFIHGCEQQLQDIKKQKKGLLYGIPVSIKDHMGCKGHISTCGLMYYLGEEEESDSVIVKVLKKQGAIPFVKTNTSQSMINIDCSNPIFGRTLNPLNHKKSPGGSSGGEGALIAGGGSILGIGSDVAGSIRLPSSFCGLCGLKPTEKRLSLLGLASPISGMKSVTLMIGPMARDVDSLVLCMKALLCDEMFHLDPSVPPIPFNEELYNNSKPLRIGYYEDDGYFQPSPSMRRAVQETKHLLQAAGHVLIPFVPPRHDYAVDELFTRGIFSDGVANLLDKFKGDIVDPYLKSQINCYSIPILVKRILAFILKPVYPRIARDLNALCGVGSAKNLWTHHAAVEAYRAEFIAEWRKLKLDVILCPVLGPAFNEGYPGKLFAATSYTNLYNVLNFPAGIVPVSTVTPADDEELKYYRGHYGDPWDKRFKEAVEGAVGLPVCIQCVALSWQEELCLRFMKEVETLVHKRGTKI</sequence>
<accession>A0ACB8F3P5</accession>
<dbReference type="EMBL" id="CM037618">
    <property type="protein sequence ID" value="KAH7999988.1"/>
    <property type="molecule type" value="Genomic_DNA"/>
</dbReference>
<name>A0ACB8F3P5_9SAUR</name>
<keyword evidence="2" id="KW-1185">Reference proteome</keyword>
<comment type="caution">
    <text evidence="1">The sequence shown here is derived from an EMBL/GenBank/DDBJ whole genome shotgun (WGS) entry which is preliminary data.</text>
</comment>
<organism evidence="1 2">
    <name type="scientific">Sphaerodactylus townsendi</name>
    <dbReference type="NCBI Taxonomy" id="933632"/>
    <lineage>
        <taxon>Eukaryota</taxon>
        <taxon>Metazoa</taxon>
        <taxon>Chordata</taxon>
        <taxon>Craniata</taxon>
        <taxon>Vertebrata</taxon>
        <taxon>Euteleostomi</taxon>
        <taxon>Lepidosauria</taxon>
        <taxon>Squamata</taxon>
        <taxon>Bifurcata</taxon>
        <taxon>Gekkota</taxon>
        <taxon>Sphaerodactylidae</taxon>
        <taxon>Sphaerodactylus</taxon>
    </lineage>
</organism>
<evidence type="ECO:0000313" key="2">
    <source>
        <dbReference type="Proteomes" id="UP000827872"/>
    </source>
</evidence>
<dbReference type="Proteomes" id="UP000827872">
    <property type="component" value="Linkage Group LG05"/>
</dbReference>
<protein>
    <submittedName>
        <fullName evidence="1">Uncharacterized protein</fullName>
    </submittedName>
</protein>
<gene>
    <name evidence="1" type="ORF">K3G42_021387</name>
</gene>